<organism evidence="3 4">
    <name type="scientific">Aspergillus granulosus</name>
    <dbReference type="NCBI Taxonomy" id="176169"/>
    <lineage>
        <taxon>Eukaryota</taxon>
        <taxon>Fungi</taxon>
        <taxon>Dikarya</taxon>
        <taxon>Ascomycota</taxon>
        <taxon>Pezizomycotina</taxon>
        <taxon>Eurotiomycetes</taxon>
        <taxon>Eurotiomycetidae</taxon>
        <taxon>Eurotiales</taxon>
        <taxon>Aspergillaceae</taxon>
        <taxon>Aspergillus</taxon>
        <taxon>Aspergillus subgen. Nidulantes</taxon>
    </lineage>
</organism>
<evidence type="ECO:0000313" key="3">
    <source>
        <dbReference type="EMBL" id="KAL2810338.1"/>
    </source>
</evidence>
<keyword evidence="4" id="KW-1185">Reference proteome</keyword>
<evidence type="ECO:0000259" key="2">
    <source>
        <dbReference type="Pfam" id="PF21027"/>
    </source>
</evidence>
<proteinExistence type="predicted"/>
<dbReference type="EMBL" id="JBFXLT010000073">
    <property type="protein sequence ID" value="KAL2810338.1"/>
    <property type="molecule type" value="Genomic_DNA"/>
</dbReference>
<dbReference type="InterPro" id="IPR013783">
    <property type="entry name" value="Ig-like_fold"/>
</dbReference>
<feature type="domain" description="Cellulose-binding Sde182 C-terminal" evidence="2">
    <location>
        <begin position="372"/>
        <end position="476"/>
    </location>
</feature>
<protein>
    <recommendedName>
        <fullName evidence="5">DUF1593-domain-containing protein</fullName>
    </recommendedName>
</protein>
<dbReference type="InterPro" id="IPR011483">
    <property type="entry name" value="Sde182_NH-like"/>
</dbReference>
<dbReference type="Proteomes" id="UP001610334">
    <property type="component" value="Unassembled WGS sequence"/>
</dbReference>
<dbReference type="InterPro" id="IPR036452">
    <property type="entry name" value="Ribo_hydro-like"/>
</dbReference>
<gene>
    <name evidence="3" type="ORF">BJX63DRAFT_423172</name>
</gene>
<name>A0ABR4H4F7_9EURO</name>
<evidence type="ECO:0000259" key="1">
    <source>
        <dbReference type="Pfam" id="PF07632"/>
    </source>
</evidence>
<dbReference type="Pfam" id="PF21027">
    <property type="entry name" value="Sde0182_C"/>
    <property type="match status" value="1"/>
</dbReference>
<dbReference type="Gene3D" id="3.90.245.10">
    <property type="entry name" value="Ribonucleoside hydrolase-like"/>
    <property type="match status" value="1"/>
</dbReference>
<evidence type="ECO:0000313" key="4">
    <source>
        <dbReference type="Proteomes" id="UP001610334"/>
    </source>
</evidence>
<reference evidence="3 4" key="1">
    <citation type="submission" date="2024-07" db="EMBL/GenBank/DDBJ databases">
        <title>Section-level genome sequencing and comparative genomics of Aspergillus sections Usti and Cavernicolus.</title>
        <authorList>
            <consortium name="Lawrence Berkeley National Laboratory"/>
            <person name="Nybo J.L."/>
            <person name="Vesth T.C."/>
            <person name="Theobald S."/>
            <person name="Frisvad J.C."/>
            <person name="Larsen T.O."/>
            <person name="Kjaerboelling I."/>
            <person name="Rothschild-Mancinelli K."/>
            <person name="Lyhne E.K."/>
            <person name="Kogle M.E."/>
            <person name="Barry K."/>
            <person name="Clum A."/>
            <person name="Na H."/>
            <person name="Ledsgaard L."/>
            <person name="Lin J."/>
            <person name="Lipzen A."/>
            <person name="Kuo A."/>
            <person name="Riley R."/>
            <person name="Mondo S."/>
            <person name="Labutti K."/>
            <person name="Haridas S."/>
            <person name="Pangalinan J."/>
            <person name="Salamov A.A."/>
            <person name="Simmons B.A."/>
            <person name="Magnuson J.K."/>
            <person name="Chen J."/>
            <person name="Drula E."/>
            <person name="Henrissat B."/>
            <person name="Wiebenga A."/>
            <person name="Lubbers R.J."/>
            <person name="Gomes A.C."/>
            <person name="Makela M.R."/>
            <person name="Stajich J."/>
            <person name="Grigoriev I.V."/>
            <person name="Mortensen U.H."/>
            <person name="De Vries R.P."/>
            <person name="Baker S.E."/>
            <person name="Andersen M.R."/>
        </authorList>
    </citation>
    <scope>NUCLEOTIDE SEQUENCE [LARGE SCALE GENOMIC DNA]</scope>
    <source>
        <strain evidence="3 4">CBS 588.65</strain>
    </source>
</reference>
<dbReference type="Gene3D" id="2.60.40.10">
    <property type="entry name" value="Immunoglobulins"/>
    <property type="match status" value="1"/>
</dbReference>
<dbReference type="InterPro" id="IPR048527">
    <property type="entry name" value="Sde182_C"/>
</dbReference>
<accession>A0ABR4H4F7</accession>
<comment type="caution">
    <text evidence="3">The sequence shown here is derived from an EMBL/GenBank/DDBJ whole genome shotgun (WGS) entry which is preliminary data.</text>
</comment>
<dbReference type="Pfam" id="PF07632">
    <property type="entry name" value="Sde182_NH-like"/>
    <property type="match status" value="1"/>
</dbReference>
<sequence>MAQQHRLRRCPQKHRAFVISDISNEPDDAESLVRFLLYGNEFDVEGLVACTSTWMRNNVHPEDMERIVKAYSQVVDNLNTHVHPDNQYPPANDLLRLVKAGPACYGREALNAPLSDGAALLIDKLAESNQPLWVLCWGGTNVIAQALQHIDKTKSQEESAKLQSKLRIYAISDQDDTGMWIRVKYPNVFYICSVHGWKEYGMAAWVGISGDLLAPIDQGGPDITKVTKEWLKEHIQLGPLGKEYPDYSFIMEGDTPTFLYLIQNGLGSAENPYWGSWGGRYVLGDMGGIANHYMDAKDTVTKDGKNYTSNHATIWRWRDAFQNDFAARMQWTLSSDRSKTNHAPVVIVSESANESTPGPEPFFIDAEAGTRITLDASRSYDPDGDALIFRWFQYEEATTAQPHIHWPVVPDVKFETVEANPPGSIVDVTIPGPETTAVNILTGQALEKGQALHFILEVKDNGTPSLTTYKRVVVQVTNKALRGAKDRAYDTITEALGHPTK</sequence>
<evidence type="ECO:0008006" key="5">
    <source>
        <dbReference type="Google" id="ProtNLM"/>
    </source>
</evidence>
<feature type="domain" description="Cellulose-binding Sde182 nucleoside hydrolase-like" evidence="1">
    <location>
        <begin position="15"/>
        <end position="281"/>
    </location>
</feature>